<sequence length="77" mass="8832">MKISKMRKVFPFYEQHGNLVYIGGVQRKLRPDEENLLFRVLLSRKLNRLGKQLGEAAKAMSLAGIGNRRQSDTEQSN</sequence>
<evidence type="ECO:0000313" key="1">
    <source>
        <dbReference type="EMBL" id="UNK05821.1"/>
    </source>
</evidence>
<keyword evidence="2" id="KW-1185">Reference proteome</keyword>
<dbReference type="Proteomes" id="UP000829560">
    <property type="component" value="Chromosome"/>
</dbReference>
<accession>A0AAT9PFF6</accession>
<dbReference type="RefSeq" id="WP_241879118.1">
    <property type="nucleotide sequence ID" value="NZ_CP093310.2"/>
</dbReference>
<proteinExistence type="predicted"/>
<dbReference type="KEGG" id="prae:MN210_03280"/>
<reference evidence="1" key="1">
    <citation type="submission" date="2024-03" db="EMBL/GenBank/DDBJ databases">
        <title>Psychrobacter raelis sp. nov. isolated from a dog with peritonitis.</title>
        <authorList>
            <person name="Schiavone A."/>
            <person name="Manzulli V."/>
            <person name="Camarda A."/>
            <person name="Cafiero M.A."/>
            <person name="Vasco I."/>
            <person name="Marino L."/>
            <person name="Pennuzzi G."/>
            <person name="Serrecchia L."/>
            <person name="Galante D."/>
            <person name="Pugliese N."/>
        </authorList>
    </citation>
    <scope>NUCLEOTIDE SEQUENCE</scope>
    <source>
        <strain evidence="1">PraFG1</strain>
    </source>
</reference>
<dbReference type="AlphaFoldDB" id="A0AAT9PFF6"/>
<name>A0AAT9PFF6_9GAMM</name>
<evidence type="ECO:0000313" key="2">
    <source>
        <dbReference type="Proteomes" id="UP000829560"/>
    </source>
</evidence>
<gene>
    <name evidence="1" type="ORF">MN210_03280</name>
</gene>
<dbReference type="EMBL" id="CP093310">
    <property type="protein sequence ID" value="UNK05821.1"/>
    <property type="molecule type" value="Genomic_DNA"/>
</dbReference>
<organism evidence="1 2">
    <name type="scientific">Psychrobacter raelei</name>
    <dbReference type="NCBI Taxonomy" id="2565531"/>
    <lineage>
        <taxon>Bacteria</taxon>
        <taxon>Pseudomonadati</taxon>
        <taxon>Pseudomonadota</taxon>
        <taxon>Gammaproteobacteria</taxon>
        <taxon>Moraxellales</taxon>
        <taxon>Moraxellaceae</taxon>
        <taxon>Psychrobacter</taxon>
    </lineage>
</organism>
<protein>
    <submittedName>
        <fullName evidence="1">Uncharacterized protein</fullName>
    </submittedName>
</protein>